<name>A0A0F3IF78_9GAMM</name>
<gene>
    <name evidence="1" type="ORF">VZ94_18420</name>
</gene>
<dbReference type="OrthoDB" id="5569584at2"/>
<organism evidence="1 2">
    <name type="scientific">Methylocucumis oryzae</name>
    <dbReference type="NCBI Taxonomy" id="1632867"/>
    <lineage>
        <taxon>Bacteria</taxon>
        <taxon>Pseudomonadati</taxon>
        <taxon>Pseudomonadota</taxon>
        <taxon>Gammaproteobacteria</taxon>
        <taxon>Methylococcales</taxon>
        <taxon>Methylococcaceae</taxon>
        <taxon>Methylocucumis</taxon>
    </lineage>
</organism>
<dbReference type="Proteomes" id="UP000033684">
    <property type="component" value="Unassembled WGS sequence"/>
</dbReference>
<reference evidence="2" key="1">
    <citation type="submission" date="2015-03" db="EMBL/GenBank/DDBJ databases">
        <title>Draft genome sequence of a novel methanotroph (Sn10-6) isolated from flooded ricefield rhizosphere in India.</title>
        <authorList>
            <person name="Pandit P.S."/>
            <person name="Pore S.D."/>
            <person name="Arora P."/>
            <person name="Kapse N.G."/>
            <person name="Dhakephalkar P.K."/>
            <person name="Rahalkar M.C."/>
        </authorList>
    </citation>
    <scope>NUCLEOTIDE SEQUENCE [LARGE SCALE GENOMIC DNA]</scope>
    <source>
        <strain evidence="2">Sn10-6</strain>
    </source>
</reference>
<keyword evidence="2" id="KW-1185">Reference proteome</keyword>
<sequence length="112" mass="12862">MLTRESKHIIHTRVKEFVLPPFRDGLVLGRNSPIGSKAMRQALELLVATPFEPIELDNDPIIQEILVRKTLLSRVPKEKLIDFVLKFIKPGMAADEILYLELDIQIQFEAEL</sequence>
<dbReference type="RefSeq" id="WP_045780343.1">
    <property type="nucleotide sequence ID" value="NZ_LAJX01000231.1"/>
</dbReference>
<comment type="caution">
    <text evidence="1">The sequence shown here is derived from an EMBL/GenBank/DDBJ whole genome shotgun (WGS) entry which is preliminary data.</text>
</comment>
<reference evidence="1 2" key="2">
    <citation type="journal article" date="2016" name="Microb. Ecol.">
        <title>Genome Characteristics of a Novel Type I Methanotroph (Sn10-6) Isolated from a Flooded Indian Rice Field.</title>
        <authorList>
            <person name="Rahalkar M.C."/>
            <person name="Pandit P.S."/>
            <person name="Dhakephalkar P.K."/>
            <person name="Pore S."/>
            <person name="Arora P."/>
            <person name="Kapse N."/>
        </authorList>
    </citation>
    <scope>NUCLEOTIDE SEQUENCE [LARGE SCALE GENOMIC DNA]</scope>
    <source>
        <strain evidence="1 2">Sn10-6</strain>
    </source>
</reference>
<dbReference type="AlphaFoldDB" id="A0A0F3IF78"/>
<evidence type="ECO:0000313" key="1">
    <source>
        <dbReference type="EMBL" id="KJV05416.1"/>
    </source>
</evidence>
<accession>A0A0F3IF78</accession>
<protein>
    <submittedName>
        <fullName evidence="1">Uncharacterized protein</fullName>
    </submittedName>
</protein>
<dbReference type="EMBL" id="LAJX01000231">
    <property type="protein sequence ID" value="KJV05416.1"/>
    <property type="molecule type" value="Genomic_DNA"/>
</dbReference>
<evidence type="ECO:0000313" key="2">
    <source>
        <dbReference type="Proteomes" id="UP000033684"/>
    </source>
</evidence>
<proteinExistence type="predicted"/>